<dbReference type="EMBL" id="JARVKF010000019">
    <property type="protein sequence ID" value="KAK9425362.1"/>
    <property type="molecule type" value="Genomic_DNA"/>
</dbReference>
<evidence type="ECO:0000256" key="6">
    <source>
        <dbReference type="ARBA" id="ARBA00023002"/>
    </source>
</evidence>
<keyword evidence="13" id="KW-1185">Reference proteome</keyword>
<evidence type="ECO:0000256" key="5">
    <source>
        <dbReference type="ARBA" id="ARBA00022827"/>
    </source>
</evidence>
<dbReference type="InterPro" id="IPR001834">
    <property type="entry name" value="CBR-like"/>
</dbReference>
<evidence type="ECO:0000256" key="8">
    <source>
        <dbReference type="ARBA" id="ARBA00023136"/>
    </source>
</evidence>
<dbReference type="CDD" id="cd06183">
    <property type="entry name" value="cyt_b5_reduct_like"/>
    <property type="match status" value="1"/>
</dbReference>
<name>A0ABR2VEM1_9PEZI</name>
<evidence type="ECO:0000256" key="2">
    <source>
        <dbReference type="ARBA" id="ARBA00004572"/>
    </source>
</evidence>
<dbReference type="Proteomes" id="UP001408356">
    <property type="component" value="Unassembled WGS sequence"/>
</dbReference>
<comment type="cofactor">
    <cofactor evidence="1">
        <name>FAD</name>
        <dbReference type="ChEBI" id="CHEBI:57692"/>
    </cofactor>
</comment>
<dbReference type="SUPFAM" id="SSF63380">
    <property type="entry name" value="Riboflavin synthase domain-like"/>
    <property type="match status" value="1"/>
</dbReference>
<evidence type="ECO:0000259" key="11">
    <source>
        <dbReference type="PROSITE" id="PS51384"/>
    </source>
</evidence>
<evidence type="ECO:0000256" key="7">
    <source>
        <dbReference type="ARBA" id="ARBA00023027"/>
    </source>
</evidence>
<reference evidence="12 13" key="1">
    <citation type="journal article" date="2024" name="J. Plant Pathol.">
        <title>Sequence and assembly of the genome of Seiridium unicorne, isolate CBS 538.82, causal agent of cypress canker disease.</title>
        <authorList>
            <person name="Scali E."/>
            <person name="Rocca G.D."/>
            <person name="Danti R."/>
            <person name="Garbelotto M."/>
            <person name="Barberini S."/>
            <person name="Baroncelli R."/>
            <person name="Emiliani G."/>
        </authorList>
    </citation>
    <scope>NUCLEOTIDE SEQUENCE [LARGE SCALE GENOMIC DNA]</scope>
    <source>
        <strain evidence="12 13">BM-138-508</strain>
    </source>
</reference>
<dbReference type="InterPro" id="IPR017938">
    <property type="entry name" value="Riboflavin_synthase-like_b-brl"/>
</dbReference>
<dbReference type="InterPro" id="IPR001709">
    <property type="entry name" value="Flavoprot_Pyr_Nucl_cyt_Rdtase"/>
</dbReference>
<evidence type="ECO:0000256" key="1">
    <source>
        <dbReference type="ARBA" id="ARBA00001974"/>
    </source>
</evidence>
<sequence length="483" mass="52800">MSSTDEYKEPKAGWKNNADIKTYTTEDVRKHNTKKDLWIIIHGYVYDVSEYARDHPGGLEPLTEVAGMDATTAYEDVGHSEDAQEIMQGYLVGLVEGAGSPGSSETPSTSQTNAPNVEIVRRSAARNDGENSSRSTASHATAIAATIVLSGVASAAWRSHFFHSSGNPTGASSSSSVVRHGGFAQGALVSLSLCGVAGAWAIWYLQKNSKFGVDFSTFPAHIQSSSPGITNARPTALSPSQYRSYRLRQKEELSDGIFKFVLDLPTKYSILGLPIGQHVAIRATIDDHTAVRSYTPVSNNRDLGRLELLIRVYPKGKVGNYLKGLEVGESVDVRGPKGAMRYRRNMCKAIGMVGGGTGITPLFQVIRAICEDEADRTQVTLIYGNRSELDILLRNKLDQYAETARDKFRVFYTLDQPPPGWKGEVGHVSRELLQRHMPRPTRDNKVFLCGPPGMVNATKKTLTEIGFEDSGSVSRMGDQIFCF</sequence>
<dbReference type="Pfam" id="PF00175">
    <property type="entry name" value="NAD_binding_1"/>
    <property type="match status" value="1"/>
</dbReference>
<keyword evidence="5" id="KW-0274">FAD</keyword>
<dbReference type="PROSITE" id="PS50255">
    <property type="entry name" value="CYTOCHROME_B5_2"/>
    <property type="match status" value="1"/>
</dbReference>
<evidence type="ECO:0000256" key="4">
    <source>
        <dbReference type="ARBA" id="ARBA00022630"/>
    </source>
</evidence>
<dbReference type="Gene3D" id="3.40.50.80">
    <property type="entry name" value="Nucleotide-binding domain of ferredoxin-NADP reductase (FNR) module"/>
    <property type="match status" value="1"/>
</dbReference>
<dbReference type="PRINTS" id="PR00371">
    <property type="entry name" value="FPNCR"/>
</dbReference>
<dbReference type="InterPro" id="IPR001199">
    <property type="entry name" value="Cyt_B5-like_heme/steroid-bd"/>
</dbReference>
<feature type="compositionally biased region" description="Low complexity" evidence="9">
    <location>
        <begin position="97"/>
        <end position="110"/>
    </location>
</feature>
<keyword evidence="8" id="KW-0472">Membrane</keyword>
<dbReference type="Gene3D" id="2.40.30.10">
    <property type="entry name" value="Translation factors"/>
    <property type="match status" value="1"/>
</dbReference>
<dbReference type="PRINTS" id="PR00406">
    <property type="entry name" value="CYTB5RDTASE"/>
</dbReference>
<dbReference type="InterPro" id="IPR001433">
    <property type="entry name" value="OxRdtase_FAD/NAD-bd"/>
</dbReference>
<protein>
    <submittedName>
        <fullName evidence="12">Cytochrome-b5 reductase</fullName>
    </submittedName>
</protein>
<accession>A0ABR2VEM1</accession>
<comment type="similarity">
    <text evidence="3">Belongs to the flavoprotein pyridine nucleotide cytochrome reductase family.</text>
</comment>
<comment type="caution">
    <text evidence="12">The sequence shown here is derived from an EMBL/GenBank/DDBJ whole genome shotgun (WGS) entry which is preliminary data.</text>
</comment>
<dbReference type="InterPro" id="IPR039261">
    <property type="entry name" value="FNR_nucleotide-bd"/>
</dbReference>
<feature type="domain" description="FAD-binding FR-type" evidence="11">
    <location>
        <begin position="240"/>
        <end position="343"/>
    </location>
</feature>
<feature type="region of interest" description="Disordered" evidence="9">
    <location>
        <begin position="97"/>
        <end position="117"/>
    </location>
</feature>
<dbReference type="SMART" id="SM01117">
    <property type="entry name" value="Cyt-b5"/>
    <property type="match status" value="1"/>
</dbReference>
<keyword evidence="4" id="KW-0285">Flavoprotein</keyword>
<evidence type="ECO:0000256" key="3">
    <source>
        <dbReference type="ARBA" id="ARBA00006105"/>
    </source>
</evidence>
<dbReference type="InterPro" id="IPR036400">
    <property type="entry name" value="Cyt_B5-like_heme/steroid_sf"/>
</dbReference>
<dbReference type="InterPro" id="IPR008333">
    <property type="entry name" value="Cbr1-like_FAD-bd_dom"/>
</dbReference>
<organism evidence="12 13">
    <name type="scientific">Seiridium unicorne</name>
    <dbReference type="NCBI Taxonomy" id="138068"/>
    <lineage>
        <taxon>Eukaryota</taxon>
        <taxon>Fungi</taxon>
        <taxon>Dikarya</taxon>
        <taxon>Ascomycota</taxon>
        <taxon>Pezizomycotina</taxon>
        <taxon>Sordariomycetes</taxon>
        <taxon>Xylariomycetidae</taxon>
        <taxon>Amphisphaeriales</taxon>
        <taxon>Sporocadaceae</taxon>
        <taxon>Seiridium</taxon>
    </lineage>
</organism>
<dbReference type="Pfam" id="PF00970">
    <property type="entry name" value="FAD_binding_6"/>
    <property type="match status" value="1"/>
</dbReference>
<gene>
    <name evidence="12" type="ORF">SUNI508_13098</name>
</gene>
<dbReference type="PANTHER" id="PTHR19370:SF178">
    <property type="entry name" value="CYTOCHROME-B5 REDUCTASE"/>
    <property type="match status" value="1"/>
</dbReference>
<dbReference type="PROSITE" id="PS51384">
    <property type="entry name" value="FAD_FR"/>
    <property type="match status" value="1"/>
</dbReference>
<dbReference type="PANTHER" id="PTHR19370">
    <property type="entry name" value="NADH-CYTOCHROME B5 REDUCTASE"/>
    <property type="match status" value="1"/>
</dbReference>
<evidence type="ECO:0000259" key="10">
    <source>
        <dbReference type="PROSITE" id="PS50255"/>
    </source>
</evidence>
<evidence type="ECO:0000313" key="13">
    <source>
        <dbReference type="Proteomes" id="UP001408356"/>
    </source>
</evidence>
<dbReference type="InterPro" id="IPR017927">
    <property type="entry name" value="FAD-bd_FR_type"/>
</dbReference>
<evidence type="ECO:0000256" key="9">
    <source>
        <dbReference type="SAM" id="MobiDB-lite"/>
    </source>
</evidence>
<dbReference type="SUPFAM" id="SSF55856">
    <property type="entry name" value="Cytochrome b5-like heme/steroid binding domain"/>
    <property type="match status" value="1"/>
</dbReference>
<proteinExistence type="inferred from homology"/>
<dbReference type="Pfam" id="PF00173">
    <property type="entry name" value="Cyt-b5"/>
    <property type="match status" value="1"/>
</dbReference>
<dbReference type="PRINTS" id="PR00363">
    <property type="entry name" value="CYTOCHROMEB5"/>
</dbReference>
<keyword evidence="7" id="KW-0520">NAD</keyword>
<comment type="subcellular location">
    <subcellularLocation>
        <location evidence="2">Mitochondrion outer membrane</location>
        <topology evidence="2">Single-pass membrane protein</topology>
    </subcellularLocation>
</comment>
<keyword evidence="6" id="KW-0560">Oxidoreductase</keyword>
<dbReference type="Gene3D" id="3.10.120.10">
    <property type="entry name" value="Cytochrome b5-like heme/steroid binding domain"/>
    <property type="match status" value="1"/>
</dbReference>
<evidence type="ECO:0000313" key="12">
    <source>
        <dbReference type="EMBL" id="KAK9425362.1"/>
    </source>
</evidence>
<feature type="domain" description="Cytochrome b5 heme-binding" evidence="10">
    <location>
        <begin position="20"/>
        <end position="96"/>
    </location>
</feature>
<dbReference type="SUPFAM" id="SSF52343">
    <property type="entry name" value="Ferredoxin reductase-like, C-terminal NADP-linked domain"/>
    <property type="match status" value="1"/>
</dbReference>